<dbReference type="RefSeq" id="XP_026613824.1">
    <property type="nucleotide sequence ID" value="XM_026756931.1"/>
</dbReference>
<name>A0A397GSL3_ASPTH</name>
<organism evidence="2 3">
    <name type="scientific">Aspergillus thermomutatus</name>
    <name type="common">Neosartorya pseudofischeri</name>
    <dbReference type="NCBI Taxonomy" id="41047"/>
    <lineage>
        <taxon>Eukaryota</taxon>
        <taxon>Fungi</taxon>
        <taxon>Dikarya</taxon>
        <taxon>Ascomycota</taxon>
        <taxon>Pezizomycotina</taxon>
        <taxon>Eurotiomycetes</taxon>
        <taxon>Eurotiomycetidae</taxon>
        <taxon>Eurotiales</taxon>
        <taxon>Aspergillaceae</taxon>
        <taxon>Aspergillus</taxon>
        <taxon>Aspergillus subgen. Fumigati</taxon>
    </lineage>
</organism>
<evidence type="ECO:0000313" key="3">
    <source>
        <dbReference type="Proteomes" id="UP000215305"/>
    </source>
</evidence>
<dbReference type="PANTHER" id="PTHR10039:SF10">
    <property type="entry name" value="NACHT DOMAIN-CONTAINING PROTEIN"/>
    <property type="match status" value="1"/>
</dbReference>
<dbReference type="Pfam" id="PF22939">
    <property type="entry name" value="WHD_GPIID"/>
    <property type="match status" value="1"/>
</dbReference>
<dbReference type="STRING" id="41047.A0A397GSL3"/>
<dbReference type="EMBL" id="NKHU02000116">
    <property type="protein sequence ID" value="RHZ54012.1"/>
    <property type="molecule type" value="Genomic_DNA"/>
</dbReference>
<dbReference type="GeneID" id="38125286"/>
<dbReference type="VEuPathDB" id="FungiDB:CDV56_103312"/>
<feature type="domain" description="GPI inositol-deacylase winged helix" evidence="1">
    <location>
        <begin position="124"/>
        <end position="202"/>
    </location>
</feature>
<keyword evidence="3" id="KW-1185">Reference proteome</keyword>
<evidence type="ECO:0000259" key="1">
    <source>
        <dbReference type="Pfam" id="PF22939"/>
    </source>
</evidence>
<comment type="caution">
    <text evidence="2">The sequence shown here is derived from an EMBL/GenBank/DDBJ whole genome shotgun (WGS) entry which is preliminary data.</text>
</comment>
<dbReference type="AlphaFoldDB" id="A0A397GSL3"/>
<dbReference type="Proteomes" id="UP000215305">
    <property type="component" value="Unassembled WGS sequence"/>
</dbReference>
<reference evidence="2" key="1">
    <citation type="submission" date="2018-08" db="EMBL/GenBank/DDBJ databases">
        <title>Draft genome sequence of azole-resistant Aspergillus thermomutatus (Neosartorya pseudofischeri) strain HMR AF 39, isolated from a human nasal aspirate.</title>
        <authorList>
            <person name="Parent-Michaud M."/>
            <person name="Dufresne P.J."/>
            <person name="Fournier E."/>
            <person name="Martineau C."/>
            <person name="Moreira S."/>
            <person name="Perkins V."/>
            <person name="De Repentigny L."/>
            <person name="Dufresne S.F."/>
        </authorList>
    </citation>
    <scope>NUCLEOTIDE SEQUENCE [LARGE SCALE GENOMIC DNA]</scope>
    <source>
        <strain evidence="2">HMR AF 39</strain>
    </source>
</reference>
<proteinExistence type="predicted"/>
<accession>A0A397GSL3</accession>
<evidence type="ECO:0000313" key="2">
    <source>
        <dbReference type="EMBL" id="RHZ54012.1"/>
    </source>
</evidence>
<dbReference type="OrthoDB" id="7464126at2759"/>
<dbReference type="InterPro" id="IPR054471">
    <property type="entry name" value="GPIID_WHD"/>
</dbReference>
<gene>
    <name evidence="2" type="ORF">CDV56_103312</name>
</gene>
<protein>
    <recommendedName>
        <fullName evidence="1">GPI inositol-deacylase winged helix domain-containing protein</fullName>
    </recommendedName>
</protein>
<dbReference type="PANTHER" id="PTHR10039">
    <property type="entry name" value="AMELOGENIN"/>
    <property type="match status" value="1"/>
</dbReference>
<sequence>MLICLSFRKDTEDHVKHTAGVLNGKWTLTIPENNPDIEAYIDAELHERLESSKLCIGNPAIILSIQHALVTGAQGMFLWATLLLDCICMEQTDEAILQALESLPQSLSETFTRVLQQAGASNLRHRHRIVQIVMAARRPLSVEELGEALSVIPGDTTWEPAQQINNIYAALASCKCLIIIDEEEQTVRFAHHSVKQFFIAQGDEPGNTNPINPDEANKEMGRIILTYLNYGIFDRQVSRTVFPTIPADAPARIVNTIFGGSANTKRIALELLKTRKNRKCDIGQTLAEMAMAQRISPVQSHPFVIYAKEYYMYHILGVWDCDKRMERRWQCILDNESLALRITGWLQHELQQRRVTGLHENFVPRHVLRQLFEYEIVRKVLEEIGFDKHDTWALAHVILKHHLRWFAILIDIGIVRHIRAPFQAWTEDCDLPISRVQFLEKFKLKLAQTTVSPTVQRQPGSRKASTSQSFDSMETKRLEKLAELFCLRQREYLVPLLHEGGHYDSEDGVLPFLPIKNTTYSYDDESTLVLVYPAHHDYPPPYRGTENVDDGYLVALRSLHTPAIGPGSQYLISRGGSKVGPFHLLQAIASYRPPEHGGTPQPIRGIFPLSGASLDDVWRQSLVTGRVQTLLRWSLTQMAGLAKALAFVVENDREERYVSLRQITPCNIQRFKHTTFGSHGSGTLRLDLRTLMISQSKYPVRHFDEAYRAPDEYTMRELPIGRSSVWSLGCIYLEFLIWAVMGSTNLQRFREARGGANTPFYSKISSDGPKLADPSRSDHYEGFELSPEVCRWADTLQSESALPLVLRPLLEYLLGKVLVVNPSARVQALQLARDLEEHLANFDDLDAGSDNS</sequence>